<dbReference type="GO" id="GO:0003743">
    <property type="term" value="F:translation initiation factor activity"/>
    <property type="evidence" value="ECO:0007669"/>
    <property type="project" value="UniProtKB-UniRule"/>
</dbReference>
<evidence type="ECO:0000259" key="6">
    <source>
        <dbReference type="PROSITE" id="PS50296"/>
    </source>
</evidence>
<reference evidence="7" key="1">
    <citation type="journal article" date="2015" name="ISME J.">
        <title>Aquifer environment selects for microbial species cohorts in sediment and groundwater.</title>
        <authorList>
            <person name="Hug L.A."/>
            <person name="Thomas B.C."/>
            <person name="Brown C.T."/>
            <person name="Frischkorn K.R."/>
            <person name="Williams K.H."/>
            <person name="Tringe S.G."/>
            <person name="Banfield J.F."/>
        </authorList>
    </citation>
    <scope>NUCLEOTIDE SEQUENCE</scope>
</reference>
<protein>
    <recommendedName>
        <fullName evidence="4 5">Protein translation factor SUI1 homolog</fullName>
    </recommendedName>
</protein>
<dbReference type="PANTHER" id="PTHR12789:SF0">
    <property type="entry name" value="DENSITY-REGULATED PROTEIN"/>
    <property type="match status" value="1"/>
</dbReference>
<dbReference type="CDD" id="cd11567">
    <property type="entry name" value="YciH_like"/>
    <property type="match status" value="1"/>
</dbReference>
<feature type="domain" description="SUI1" evidence="6">
    <location>
        <begin position="27"/>
        <end position="93"/>
    </location>
</feature>
<keyword evidence="3 4" id="KW-0648">Protein biosynthesis</keyword>
<dbReference type="HAMAP" id="MF_00604">
    <property type="entry name" value="SUI1"/>
    <property type="match status" value="1"/>
</dbReference>
<dbReference type="Pfam" id="PF01253">
    <property type="entry name" value="SUI1"/>
    <property type="match status" value="1"/>
</dbReference>
<dbReference type="GO" id="GO:0001731">
    <property type="term" value="P:formation of translation preinitiation complex"/>
    <property type="evidence" value="ECO:0007669"/>
    <property type="project" value="UniProtKB-UniRule"/>
</dbReference>
<dbReference type="InterPro" id="IPR036877">
    <property type="entry name" value="SUI1_dom_sf"/>
</dbReference>
<dbReference type="GO" id="GO:0006417">
    <property type="term" value="P:regulation of translation"/>
    <property type="evidence" value="ECO:0007669"/>
    <property type="project" value="UniProtKB-UniRule"/>
</dbReference>
<dbReference type="EMBL" id="KT006949">
    <property type="protein sequence ID" value="AKQ01066.1"/>
    <property type="molecule type" value="Genomic_DNA"/>
</dbReference>
<evidence type="ECO:0000313" key="7">
    <source>
        <dbReference type="EMBL" id="AKQ01066.1"/>
    </source>
</evidence>
<dbReference type="AlphaFoldDB" id="A0A0H4T0J1"/>
<evidence type="ECO:0000256" key="5">
    <source>
        <dbReference type="PIRNR" id="PIRNR037511"/>
    </source>
</evidence>
<dbReference type="GO" id="GO:0003729">
    <property type="term" value="F:mRNA binding"/>
    <property type="evidence" value="ECO:0007669"/>
    <property type="project" value="TreeGrafter"/>
</dbReference>
<dbReference type="InterPro" id="IPR022851">
    <property type="entry name" value="SUI1_arc"/>
</dbReference>
<keyword evidence="2 4" id="KW-0810">Translation regulation</keyword>
<keyword evidence="7" id="KW-0396">Initiation factor</keyword>
<evidence type="ECO:0000256" key="1">
    <source>
        <dbReference type="ARBA" id="ARBA00005422"/>
    </source>
</evidence>
<sequence>MAGICPTCGLPEEVCVCEEIAKEQQDISIYTVRRRYGKVVTIVDGIDTADIDIDTLCKELKRACASGGTVKEGRIELQGDHKARVTEKLAEMGFSIQEK</sequence>
<dbReference type="Gene3D" id="3.30.780.10">
    <property type="entry name" value="SUI1-like domain"/>
    <property type="match status" value="1"/>
</dbReference>
<dbReference type="InterPro" id="IPR005872">
    <property type="entry name" value="SUI1_arc_bac"/>
</dbReference>
<evidence type="ECO:0000256" key="2">
    <source>
        <dbReference type="ARBA" id="ARBA00022845"/>
    </source>
</evidence>
<evidence type="ECO:0000256" key="3">
    <source>
        <dbReference type="ARBA" id="ARBA00022917"/>
    </source>
</evidence>
<dbReference type="SUPFAM" id="SSF55159">
    <property type="entry name" value="eIF1-like"/>
    <property type="match status" value="1"/>
</dbReference>
<dbReference type="PIRSF" id="PIRSF037511">
    <property type="entry name" value="Transl_init_SUI1_pro"/>
    <property type="match status" value="1"/>
</dbReference>
<accession>A0A0H4T0J1</accession>
<dbReference type="InterPro" id="IPR050318">
    <property type="entry name" value="DENR/SUI1_TIF"/>
</dbReference>
<dbReference type="NCBIfam" id="NF002096">
    <property type="entry name" value="PRK00939.1"/>
    <property type="match status" value="1"/>
</dbReference>
<organism evidence="7">
    <name type="scientific">uncultured euryarchaeote Rifle_16ft_4_minimus_14142</name>
    <dbReference type="NCBI Taxonomy" id="1665188"/>
    <lineage>
        <taxon>Archaea</taxon>
        <taxon>Methanobacteriati</taxon>
        <taxon>Methanobacteriota</taxon>
        <taxon>environmental samples</taxon>
    </lineage>
</organism>
<dbReference type="NCBIfam" id="TIGR01158">
    <property type="entry name" value="SUI1_rel"/>
    <property type="match status" value="1"/>
</dbReference>
<dbReference type="InterPro" id="IPR001950">
    <property type="entry name" value="SUI1"/>
</dbReference>
<evidence type="ECO:0000256" key="4">
    <source>
        <dbReference type="HAMAP-Rule" id="MF_00604"/>
    </source>
</evidence>
<dbReference type="PROSITE" id="PS50296">
    <property type="entry name" value="SUI1"/>
    <property type="match status" value="1"/>
</dbReference>
<dbReference type="PANTHER" id="PTHR12789">
    <property type="entry name" value="DENSITY-REGULATED PROTEIN HOMOLOG"/>
    <property type="match status" value="1"/>
</dbReference>
<name>A0A0H4T0J1_9EURY</name>
<comment type="similarity">
    <text evidence="1 4 5">Belongs to the SUI1 family.</text>
</comment>
<proteinExistence type="inferred from homology"/>
<dbReference type="GO" id="GO:0002188">
    <property type="term" value="P:translation reinitiation"/>
    <property type="evidence" value="ECO:0007669"/>
    <property type="project" value="UniProtKB-UniRule"/>
</dbReference>